<feature type="region of interest" description="Disordered" evidence="1">
    <location>
        <begin position="289"/>
        <end position="378"/>
    </location>
</feature>
<dbReference type="Proteomes" id="UP000053257">
    <property type="component" value="Unassembled WGS sequence"/>
</dbReference>
<gene>
    <name evidence="2" type="ORF">PHLGIDRAFT_181952</name>
</gene>
<reference evidence="2 3" key="1">
    <citation type="journal article" date="2014" name="PLoS Genet.">
        <title>Analysis of the Phlebiopsis gigantea genome, transcriptome and secretome provides insight into its pioneer colonization strategies of wood.</title>
        <authorList>
            <person name="Hori C."/>
            <person name="Ishida T."/>
            <person name="Igarashi K."/>
            <person name="Samejima M."/>
            <person name="Suzuki H."/>
            <person name="Master E."/>
            <person name="Ferreira P."/>
            <person name="Ruiz-Duenas F.J."/>
            <person name="Held B."/>
            <person name="Canessa P."/>
            <person name="Larrondo L.F."/>
            <person name="Schmoll M."/>
            <person name="Druzhinina I.S."/>
            <person name="Kubicek C.P."/>
            <person name="Gaskell J.A."/>
            <person name="Kersten P."/>
            <person name="St John F."/>
            <person name="Glasner J."/>
            <person name="Sabat G."/>
            <person name="Splinter BonDurant S."/>
            <person name="Syed K."/>
            <person name="Yadav J."/>
            <person name="Mgbeahuruike A.C."/>
            <person name="Kovalchuk A."/>
            <person name="Asiegbu F.O."/>
            <person name="Lackner G."/>
            <person name="Hoffmeister D."/>
            <person name="Rencoret J."/>
            <person name="Gutierrez A."/>
            <person name="Sun H."/>
            <person name="Lindquist E."/>
            <person name="Barry K."/>
            <person name="Riley R."/>
            <person name="Grigoriev I.V."/>
            <person name="Henrissat B."/>
            <person name="Kues U."/>
            <person name="Berka R.M."/>
            <person name="Martinez A.T."/>
            <person name="Covert S.F."/>
            <person name="Blanchette R.A."/>
            <person name="Cullen D."/>
        </authorList>
    </citation>
    <scope>NUCLEOTIDE SEQUENCE [LARGE SCALE GENOMIC DNA]</scope>
    <source>
        <strain evidence="2 3">11061_1 CR5-6</strain>
    </source>
</reference>
<feature type="region of interest" description="Disordered" evidence="1">
    <location>
        <begin position="1"/>
        <end position="45"/>
    </location>
</feature>
<keyword evidence="3" id="KW-1185">Reference proteome</keyword>
<sequence length="378" mass="42090">MPAERSGRTTLNQALRKKNTPSGVAGSPSPPSPSSTSEPVGKYLFPLEPKRTKLVKFRSEESLTQIYEAWSSADYDRKAEERFLPGYLPGHMSSPSDDDINLDSSPVKAPLPPRPRLTRTHAHRRWSPAGHPYPRPNVEPTRADDVDDSIATASTVLLTAMQTGDWPKVEKLSTICTDTSQTEYSIDEDSRAEFEHFFYNPGSDDEPWASESPTDTTPSPRTPSDEMALLVGDGPTVRYVPPSANDKDDEPLPLEGQGTLAAEMGPDDFQADSDDEEVLSSMTELHLERAAESSTSAAASGTALRRWPSSLSERAPSRLFARRHRVPQPEPEYVTDPSHPFYIRSMDPNRNPWLRSESDGYAEMEHVSRDEPENYELY</sequence>
<proteinExistence type="predicted"/>
<feature type="region of interest" description="Disordered" evidence="1">
    <location>
        <begin position="197"/>
        <end position="277"/>
    </location>
</feature>
<protein>
    <submittedName>
        <fullName evidence="2">Uncharacterized protein</fullName>
    </submittedName>
</protein>
<dbReference type="EMBL" id="KN840564">
    <property type="protein sequence ID" value="KIP04730.1"/>
    <property type="molecule type" value="Genomic_DNA"/>
</dbReference>
<accession>A0A0C3S7I6</accession>
<feature type="compositionally biased region" description="Basic and acidic residues" evidence="1">
    <location>
        <begin position="363"/>
        <end position="372"/>
    </location>
</feature>
<organism evidence="2 3">
    <name type="scientific">Phlebiopsis gigantea (strain 11061_1 CR5-6)</name>
    <name type="common">White-rot fungus</name>
    <name type="synonym">Peniophora gigantea</name>
    <dbReference type="NCBI Taxonomy" id="745531"/>
    <lineage>
        <taxon>Eukaryota</taxon>
        <taxon>Fungi</taxon>
        <taxon>Dikarya</taxon>
        <taxon>Basidiomycota</taxon>
        <taxon>Agaricomycotina</taxon>
        <taxon>Agaricomycetes</taxon>
        <taxon>Polyporales</taxon>
        <taxon>Phanerochaetaceae</taxon>
        <taxon>Phlebiopsis</taxon>
    </lineage>
</organism>
<feature type="compositionally biased region" description="Low complexity" evidence="1">
    <location>
        <begin position="292"/>
        <end position="305"/>
    </location>
</feature>
<name>A0A0C3S7I6_PHLG1</name>
<dbReference type="AlphaFoldDB" id="A0A0C3S7I6"/>
<feature type="compositionally biased region" description="Low complexity" evidence="1">
    <location>
        <begin position="210"/>
        <end position="219"/>
    </location>
</feature>
<evidence type="ECO:0000313" key="2">
    <source>
        <dbReference type="EMBL" id="KIP04730.1"/>
    </source>
</evidence>
<evidence type="ECO:0000313" key="3">
    <source>
        <dbReference type="Proteomes" id="UP000053257"/>
    </source>
</evidence>
<feature type="region of interest" description="Disordered" evidence="1">
    <location>
        <begin position="85"/>
        <end position="146"/>
    </location>
</feature>
<evidence type="ECO:0000256" key="1">
    <source>
        <dbReference type="SAM" id="MobiDB-lite"/>
    </source>
</evidence>
<dbReference type="HOGENOM" id="CLU_731797_0_0_1"/>
<feature type="compositionally biased region" description="Acidic residues" evidence="1">
    <location>
        <begin position="265"/>
        <end position="277"/>
    </location>
</feature>
<feature type="compositionally biased region" description="Basic residues" evidence="1">
    <location>
        <begin position="116"/>
        <end position="126"/>
    </location>
</feature>